<accession>A0AAD5MDV9</accession>
<dbReference type="AlphaFoldDB" id="A0AAD5MDV9"/>
<proteinExistence type="predicted"/>
<sequence length="150" mass="17256">MEDEMTNVLKKFIVTSISVIPQEQIRRLWSVIRSRFPHVIDNSGKSFANYLHVIIAILKYIDHTDLALGEDGKRLISDLIDGLFAALHNTDMRKWRMQIEYCLQLLVVLIDEWGIEFREKLLENCLPLASSLVHDLNFSSVSSIVLVGLF</sequence>
<dbReference type="EMBL" id="JAHQIW010000291">
    <property type="protein sequence ID" value="KAJ1347212.1"/>
    <property type="molecule type" value="Genomic_DNA"/>
</dbReference>
<comment type="caution">
    <text evidence="1">The sequence shown here is derived from an EMBL/GenBank/DDBJ whole genome shotgun (WGS) entry which is preliminary data.</text>
</comment>
<gene>
    <name evidence="1" type="ORF">KIN20_002220</name>
</gene>
<name>A0AAD5MDV9_PARTN</name>
<organism evidence="1 2">
    <name type="scientific">Parelaphostrongylus tenuis</name>
    <name type="common">Meningeal worm</name>
    <dbReference type="NCBI Taxonomy" id="148309"/>
    <lineage>
        <taxon>Eukaryota</taxon>
        <taxon>Metazoa</taxon>
        <taxon>Ecdysozoa</taxon>
        <taxon>Nematoda</taxon>
        <taxon>Chromadorea</taxon>
        <taxon>Rhabditida</taxon>
        <taxon>Rhabditina</taxon>
        <taxon>Rhabditomorpha</taxon>
        <taxon>Strongyloidea</taxon>
        <taxon>Metastrongylidae</taxon>
        <taxon>Parelaphostrongylus</taxon>
    </lineage>
</organism>
<keyword evidence="2" id="KW-1185">Reference proteome</keyword>
<reference evidence="1" key="1">
    <citation type="submission" date="2021-06" db="EMBL/GenBank/DDBJ databases">
        <title>Parelaphostrongylus tenuis whole genome reference sequence.</title>
        <authorList>
            <person name="Garwood T.J."/>
            <person name="Larsen P.A."/>
            <person name="Fountain-Jones N.M."/>
            <person name="Garbe J.R."/>
            <person name="Macchietto M.G."/>
            <person name="Kania S.A."/>
            <person name="Gerhold R.W."/>
            <person name="Richards J.E."/>
            <person name="Wolf T.M."/>
        </authorList>
    </citation>
    <scope>NUCLEOTIDE SEQUENCE</scope>
    <source>
        <strain evidence="1">MNPRO001-30</strain>
        <tissue evidence="1">Meninges</tissue>
    </source>
</reference>
<evidence type="ECO:0000313" key="2">
    <source>
        <dbReference type="Proteomes" id="UP001196413"/>
    </source>
</evidence>
<protein>
    <submittedName>
        <fullName evidence="1">Uncharacterized protein</fullName>
    </submittedName>
</protein>
<evidence type="ECO:0000313" key="1">
    <source>
        <dbReference type="EMBL" id="KAJ1347212.1"/>
    </source>
</evidence>
<dbReference type="Proteomes" id="UP001196413">
    <property type="component" value="Unassembled WGS sequence"/>
</dbReference>